<organism evidence="2 3">
    <name type="scientific">Bacillus luti</name>
    <dbReference type="NCBI Taxonomy" id="2026191"/>
    <lineage>
        <taxon>Bacteria</taxon>
        <taxon>Bacillati</taxon>
        <taxon>Bacillota</taxon>
        <taxon>Bacilli</taxon>
        <taxon>Bacillales</taxon>
        <taxon>Bacillaceae</taxon>
        <taxon>Bacillus</taxon>
        <taxon>Bacillus cereus group</taxon>
    </lineage>
</organism>
<evidence type="ECO:0008006" key="4">
    <source>
        <dbReference type="Google" id="ProtNLM"/>
    </source>
</evidence>
<reference evidence="2 3" key="1">
    <citation type="submission" date="2024-03" db="EMBL/GenBank/DDBJ databases">
        <title>A Rare Waterborne Outbreak of Bacillus cereus in China: Epidemiologic Survey, Genomic Insights and Virulence Characteristics.</title>
        <authorList>
            <person name="Wang S."/>
        </authorList>
    </citation>
    <scope>NUCLEOTIDE SEQUENCE [LARGE SCALE GENOMIC DNA]</scope>
    <source>
        <strain evidence="2 3">BC008</strain>
    </source>
</reference>
<dbReference type="Proteomes" id="UP001365619">
    <property type="component" value="Unassembled WGS sequence"/>
</dbReference>
<keyword evidence="3" id="KW-1185">Reference proteome</keyword>
<keyword evidence="1" id="KW-0175">Coiled coil</keyword>
<feature type="coiled-coil region" evidence="1">
    <location>
        <begin position="149"/>
        <end position="176"/>
    </location>
</feature>
<evidence type="ECO:0000313" key="2">
    <source>
        <dbReference type="EMBL" id="MEI5930035.1"/>
    </source>
</evidence>
<gene>
    <name evidence="2" type="ORF">WBS43_15020</name>
</gene>
<comment type="caution">
    <text evidence="2">The sequence shown here is derived from an EMBL/GenBank/DDBJ whole genome shotgun (WGS) entry which is preliminary data.</text>
</comment>
<proteinExistence type="predicted"/>
<dbReference type="EMBL" id="JBBAGW010000003">
    <property type="protein sequence ID" value="MEI5930035.1"/>
    <property type="molecule type" value="Genomic_DNA"/>
</dbReference>
<evidence type="ECO:0000313" key="3">
    <source>
        <dbReference type="Proteomes" id="UP001365619"/>
    </source>
</evidence>
<dbReference type="RefSeq" id="WP_185913273.1">
    <property type="nucleotide sequence ID" value="NZ_JBBAGV010000003.1"/>
</dbReference>
<sequence length="226" mass="25830">MSKYKLHIDKEQLWNGCILKSIADAIFVAHAPDFAHESSWDGINYSMQDSQGGQGTITFHPNYTIVCLQDVNSERIDDWIDAANYFEGAPLEVIDIAKEEALQYVLEEVEGETVPFITTAFWIEDSGAYSIDSFEEMEEHGGFLLEIPLLDTESAIERLEEEYELTEEQIELLQLVYERKIENPNEEIKLSKEEVAMIGTDDSEGLEVSKASFEEMNIIWELSEEI</sequence>
<evidence type="ECO:0000256" key="1">
    <source>
        <dbReference type="SAM" id="Coils"/>
    </source>
</evidence>
<name>A0ABU8HUK9_9BACI</name>
<accession>A0ABU8HUK9</accession>
<protein>
    <recommendedName>
        <fullName evidence="4">DUF2750 domain-containing protein</fullName>
    </recommendedName>
</protein>